<evidence type="ECO:0000313" key="2">
    <source>
        <dbReference type="Proteomes" id="UP000054928"/>
    </source>
</evidence>
<dbReference type="RefSeq" id="XP_024573442.1">
    <property type="nucleotide sequence ID" value="XM_024722357.1"/>
</dbReference>
<dbReference type="EMBL" id="CCYD01000261">
    <property type="protein sequence ID" value="CEG37073.1"/>
    <property type="molecule type" value="Genomic_DNA"/>
</dbReference>
<protein>
    <submittedName>
        <fullName evidence="1">Uncharacterized protein</fullName>
    </submittedName>
</protein>
<dbReference type="Proteomes" id="UP000054928">
    <property type="component" value="Unassembled WGS sequence"/>
</dbReference>
<keyword evidence="2" id="KW-1185">Reference proteome</keyword>
<sequence length="54" mass="5924">MGVVTTIEQENVIGKLGALLFGRMEQLVEETLVEPNTPSFVLLDGKQDDVSHPQ</sequence>
<name>A0A0P1A8Q9_PLAHL</name>
<dbReference type="AlphaFoldDB" id="A0A0P1A8Q9"/>
<organism evidence="1 2">
    <name type="scientific">Plasmopara halstedii</name>
    <name type="common">Downy mildew of sunflower</name>
    <dbReference type="NCBI Taxonomy" id="4781"/>
    <lineage>
        <taxon>Eukaryota</taxon>
        <taxon>Sar</taxon>
        <taxon>Stramenopiles</taxon>
        <taxon>Oomycota</taxon>
        <taxon>Peronosporomycetes</taxon>
        <taxon>Peronosporales</taxon>
        <taxon>Peronosporaceae</taxon>
        <taxon>Plasmopara</taxon>
    </lineage>
</organism>
<reference evidence="2" key="1">
    <citation type="submission" date="2014-09" db="EMBL/GenBank/DDBJ databases">
        <authorList>
            <person name="Sharma Rahul"/>
            <person name="Thines Marco"/>
        </authorList>
    </citation>
    <scope>NUCLEOTIDE SEQUENCE [LARGE SCALE GENOMIC DNA]</scope>
</reference>
<accession>A0A0P1A8Q9</accession>
<dbReference type="GeneID" id="36399589"/>
<evidence type="ECO:0000313" key="1">
    <source>
        <dbReference type="EMBL" id="CEG37073.1"/>
    </source>
</evidence>
<proteinExistence type="predicted"/>